<dbReference type="PROSITE" id="PS51257">
    <property type="entry name" value="PROKAR_LIPOPROTEIN"/>
    <property type="match status" value="1"/>
</dbReference>
<keyword evidence="3" id="KW-1185">Reference proteome</keyword>
<feature type="chain" id="PRO_5045819138" description="Lipoprotein" evidence="1">
    <location>
        <begin position="21"/>
        <end position="222"/>
    </location>
</feature>
<dbReference type="RefSeq" id="WP_237090337.1">
    <property type="nucleotide sequence ID" value="NZ_CP116766.1"/>
</dbReference>
<sequence length="222" mass="24909">MKKIFTTVFLLIATSGCSFAQNLTDKISEKQHNKPLPTATVENGKVDFTEIVACSILKIADCGKKYSHRLSLMKGWTDEQRRSIVNIMKIGDEERFYNDDDIVDDSKHYATKVELKDAVAFGYPISSLYSSGYYEGSAFGVEFTTFYGLSQISKMFSIEDIHTAQNEMGYIWAIDDRQNTYNQSLYDKKGRKLPKLSDSDGGCGAWVTFIPDSKTIENGSGC</sequence>
<dbReference type="Proteomes" id="UP001221268">
    <property type="component" value="Chromosome"/>
</dbReference>
<reference evidence="2 3" key="1">
    <citation type="submission" date="2023-01" db="EMBL/GenBank/DDBJ databases">
        <authorList>
            <person name="Yang C."/>
        </authorList>
    </citation>
    <scope>NUCLEOTIDE SEQUENCE [LARGE SCALE GENOMIC DNA]</scope>
    <source>
        <strain evidence="2 3">ZJ106</strain>
    </source>
</reference>
<evidence type="ECO:0008006" key="4">
    <source>
        <dbReference type="Google" id="ProtNLM"/>
    </source>
</evidence>
<protein>
    <recommendedName>
        <fullName evidence="4">Lipoprotein</fullName>
    </recommendedName>
</protein>
<evidence type="ECO:0000256" key="1">
    <source>
        <dbReference type="SAM" id="SignalP"/>
    </source>
</evidence>
<dbReference type="EMBL" id="CP116766">
    <property type="protein sequence ID" value="WCL71541.1"/>
    <property type="molecule type" value="Genomic_DNA"/>
</dbReference>
<proteinExistence type="predicted"/>
<evidence type="ECO:0000313" key="2">
    <source>
        <dbReference type="EMBL" id="WCL71541.1"/>
    </source>
</evidence>
<organism evidence="2 3">
    <name type="scientific">Neisseria lisongii</name>
    <dbReference type="NCBI Taxonomy" id="2912188"/>
    <lineage>
        <taxon>Bacteria</taxon>
        <taxon>Pseudomonadati</taxon>
        <taxon>Pseudomonadota</taxon>
        <taxon>Betaproteobacteria</taxon>
        <taxon>Neisseriales</taxon>
        <taxon>Neisseriaceae</taxon>
        <taxon>Neisseria</taxon>
    </lineage>
</organism>
<accession>A0ABY7RLB1</accession>
<feature type="signal peptide" evidence="1">
    <location>
        <begin position="1"/>
        <end position="20"/>
    </location>
</feature>
<name>A0ABY7RLB1_9NEIS</name>
<gene>
    <name evidence="2" type="ORF">PJU73_09520</name>
</gene>
<keyword evidence="1" id="KW-0732">Signal</keyword>
<evidence type="ECO:0000313" key="3">
    <source>
        <dbReference type="Proteomes" id="UP001221268"/>
    </source>
</evidence>